<protein>
    <submittedName>
        <fullName evidence="1">Uncharacterized protein</fullName>
    </submittedName>
</protein>
<dbReference type="Proteomes" id="UP000077755">
    <property type="component" value="Chromosome 1"/>
</dbReference>
<organism evidence="1 2">
    <name type="scientific">Daucus carota subsp. sativus</name>
    <name type="common">Carrot</name>
    <dbReference type="NCBI Taxonomy" id="79200"/>
    <lineage>
        <taxon>Eukaryota</taxon>
        <taxon>Viridiplantae</taxon>
        <taxon>Streptophyta</taxon>
        <taxon>Embryophyta</taxon>
        <taxon>Tracheophyta</taxon>
        <taxon>Spermatophyta</taxon>
        <taxon>Magnoliopsida</taxon>
        <taxon>eudicotyledons</taxon>
        <taxon>Gunneridae</taxon>
        <taxon>Pentapetalae</taxon>
        <taxon>asterids</taxon>
        <taxon>campanulids</taxon>
        <taxon>Apiales</taxon>
        <taxon>Apiaceae</taxon>
        <taxon>Apioideae</taxon>
        <taxon>Scandiceae</taxon>
        <taxon>Daucinae</taxon>
        <taxon>Daucus</taxon>
        <taxon>Daucus sect. Daucus</taxon>
    </lineage>
</organism>
<dbReference type="KEGG" id="dcr:108214206"/>
<evidence type="ECO:0000313" key="2">
    <source>
        <dbReference type="Proteomes" id="UP000077755"/>
    </source>
</evidence>
<dbReference type="AlphaFoldDB" id="A0AAF0W6X5"/>
<reference evidence="1" key="1">
    <citation type="journal article" date="2016" name="Nat. Genet.">
        <title>A high-quality carrot genome assembly provides new insights into carotenoid accumulation and asterid genome evolution.</title>
        <authorList>
            <person name="Iorizzo M."/>
            <person name="Ellison S."/>
            <person name="Senalik D."/>
            <person name="Zeng P."/>
            <person name="Satapoomin P."/>
            <person name="Huang J."/>
            <person name="Bowman M."/>
            <person name="Iovene M."/>
            <person name="Sanseverino W."/>
            <person name="Cavagnaro P."/>
            <person name="Yildiz M."/>
            <person name="Macko-Podgorni A."/>
            <person name="Moranska E."/>
            <person name="Grzebelus E."/>
            <person name="Grzebelus D."/>
            <person name="Ashrafi H."/>
            <person name="Zheng Z."/>
            <person name="Cheng S."/>
            <person name="Spooner D."/>
            <person name="Van Deynze A."/>
            <person name="Simon P."/>
        </authorList>
    </citation>
    <scope>NUCLEOTIDE SEQUENCE</scope>
    <source>
        <tissue evidence="1">Leaf</tissue>
    </source>
</reference>
<dbReference type="EMBL" id="CP093343">
    <property type="protein sequence ID" value="WOG82773.1"/>
    <property type="molecule type" value="Genomic_DNA"/>
</dbReference>
<gene>
    <name evidence="1" type="ORF">DCAR_0101941</name>
</gene>
<keyword evidence="2" id="KW-1185">Reference proteome</keyword>
<reference evidence="1" key="2">
    <citation type="submission" date="2022-03" db="EMBL/GenBank/DDBJ databases">
        <title>Draft title - Genomic analysis of global carrot germplasm unveils the trajectory of domestication and the origin of high carotenoid orange carrot.</title>
        <authorList>
            <person name="Iorizzo M."/>
            <person name="Ellison S."/>
            <person name="Senalik D."/>
            <person name="Macko-Podgorni A."/>
            <person name="Grzebelus D."/>
            <person name="Bostan H."/>
            <person name="Rolling W."/>
            <person name="Curaba J."/>
            <person name="Simon P."/>
        </authorList>
    </citation>
    <scope>NUCLEOTIDE SEQUENCE</scope>
    <source>
        <tissue evidence="1">Leaf</tissue>
    </source>
</reference>
<proteinExistence type="predicted"/>
<evidence type="ECO:0000313" key="1">
    <source>
        <dbReference type="EMBL" id="WOG82773.1"/>
    </source>
</evidence>
<name>A0AAF0W6X5_DAUCS</name>
<accession>A0AAF0W6X5</accession>
<sequence>MASTCFSARNNESNSIDEEEKQDDCFCVFADTNMGTHIAISISPLSTAAHFARELEIEHLRCFPNFGEIQINKLMVKRKSCFYCLPESFLMKYAFQGVKKTRFIHIEASALTSINKTCLSGSKCQQTVGYMINDAQVTDRLDPGGCVTIIHNDNVSVEPLVSKLLPAVQFLKKKRVAKRVKRKCFLSHLVKGLEDGNLPGEECFIGKDRFDIFPDNVADKQRGESRTCSADKHRGESRIFSAHKHREGRSTCSRVETASDTLSVSNIIKKYFKPHEEVTSDSEINSGTSRMVSHQLKATTYDNCSNITINMKPHWMEATPRRVTVPPYCTRSRSLISGNKSKRTKPGSNIVQAFSKLGILASKQNTNTSVCRVRQKKLALEKSTSVVKNLVFEISDNSD</sequence>